<evidence type="ECO:0000256" key="6">
    <source>
        <dbReference type="SAM" id="Phobius"/>
    </source>
</evidence>
<proteinExistence type="predicted"/>
<evidence type="ECO:0000259" key="7">
    <source>
        <dbReference type="Pfam" id="PF03553"/>
    </source>
</evidence>
<feature type="transmembrane region" description="Helical" evidence="6">
    <location>
        <begin position="336"/>
        <end position="367"/>
    </location>
</feature>
<dbReference type="EMBL" id="JAGXBM010000026">
    <property type="protein sequence ID" value="MBS3698136.1"/>
    <property type="molecule type" value="Genomic_DNA"/>
</dbReference>
<feature type="transmembrane region" description="Helical" evidence="6">
    <location>
        <begin position="241"/>
        <end position="258"/>
    </location>
</feature>
<dbReference type="InterPro" id="IPR052576">
    <property type="entry name" value="AA_Transporter-Related"/>
</dbReference>
<keyword evidence="4 6" id="KW-1133">Transmembrane helix</keyword>
<comment type="caution">
    <text evidence="9">The sequence shown here is derived from an EMBL/GenBank/DDBJ whole genome shotgun (WGS) entry which is preliminary data.</text>
</comment>
<dbReference type="PANTHER" id="PTHR37821">
    <property type="entry name" value="AMINO ACID TRANSPORTER YUIF-RELATED"/>
    <property type="match status" value="1"/>
</dbReference>
<name>A0ABS5MRX0_9STAP</name>
<evidence type="ECO:0000256" key="4">
    <source>
        <dbReference type="ARBA" id="ARBA00022989"/>
    </source>
</evidence>
<feature type="domain" description="Na+/H+ antiporter NhaC-like C-terminal" evidence="7">
    <location>
        <begin position="157"/>
        <end position="438"/>
    </location>
</feature>
<feature type="transmembrane region" description="Helical" evidence="6">
    <location>
        <begin position="296"/>
        <end position="314"/>
    </location>
</feature>
<evidence type="ECO:0000256" key="5">
    <source>
        <dbReference type="ARBA" id="ARBA00023136"/>
    </source>
</evidence>
<evidence type="ECO:0000313" key="9">
    <source>
        <dbReference type="EMBL" id="MBS3698136.1"/>
    </source>
</evidence>
<feature type="transmembrane region" description="Helical" evidence="6">
    <location>
        <begin position="65"/>
        <end position="84"/>
    </location>
</feature>
<feature type="transmembrane region" description="Helical" evidence="6">
    <location>
        <begin position="264"/>
        <end position="284"/>
    </location>
</feature>
<protein>
    <submittedName>
        <fullName evidence="9">Na+/H+ antiporter family protein</fullName>
    </submittedName>
</protein>
<feature type="transmembrane region" description="Helical" evidence="6">
    <location>
        <begin position="154"/>
        <end position="177"/>
    </location>
</feature>
<dbReference type="InterPro" id="IPR018461">
    <property type="entry name" value="Na/H_Antiport_NhaC-like_C"/>
</dbReference>
<reference evidence="9 10" key="1">
    <citation type="submission" date="2021-05" db="EMBL/GenBank/DDBJ databases">
        <title>Staphylococcus fleurettii isolated from lake water in First Nation community in Manitoba, Canada.</title>
        <authorList>
            <person name="Bashar S."/>
            <person name="Murdock A."/>
            <person name="Patidar R."/>
            <person name="Golding G."/>
            <person name="Farenhorst A."/>
            <person name="Kumar A."/>
        </authorList>
    </citation>
    <scope>NUCLEOTIDE SEQUENCE [LARGE SCALE GENOMIC DNA]</scope>
    <source>
        <strain evidence="9 10">SF002</strain>
    </source>
</reference>
<feature type="transmembrane region" description="Helical" evidence="6">
    <location>
        <begin position="12"/>
        <end position="45"/>
    </location>
</feature>
<evidence type="ECO:0000313" key="10">
    <source>
        <dbReference type="Proteomes" id="UP000681586"/>
    </source>
</evidence>
<evidence type="ECO:0000259" key="8">
    <source>
        <dbReference type="Pfam" id="PF13726"/>
    </source>
</evidence>
<feature type="domain" description="Putative Na+/H+ antiporter N-terminal" evidence="8">
    <location>
        <begin position="9"/>
        <end position="95"/>
    </location>
</feature>
<dbReference type="RefSeq" id="WP_174221870.1">
    <property type="nucleotide sequence ID" value="NZ_JAAQPD010000001.1"/>
</dbReference>
<dbReference type="Proteomes" id="UP000681586">
    <property type="component" value="Unassembled WGS sequence"/>
</dbReference>
<feature type="transmembrane region" description="Helical" evidence="6">
    <location>
        <begin position="197"/>
        <end position="220"/>
    </location>
</feature>
<keyword evidence="10" id="KW-1185">Reference proteome</keyword>
<dbReference type="PANTHER" id="PTHR37821:SF1">
    <property type="entry name" value="AMINO ACID TRANSPORTER YUIF-RELATED"/>
    <property type="match status" value="1"/>
</dbReference>
<sequence>MERVFLEFNAVLVAVIVMIILCLMRLNVVLSIFVGALTGGLLSGMSLDKVISTFGKTIVDGSEVALSYALLGGFAALISYSGITDYIVGKIIKSMKKENSQKSRLKIKITLVAVLLVISILSQNIIPVHIAFIPILIPPLLSLFNELKMDRRLIATVIGFGLCFPYILLPYGYGHIFQSIIFDAFGKANVDIEFYNIWKAMLIPSMGYVVGLIIAIILYWRPRTYKTIKIEEEQELKTLKPYPLIVTGVAILATFIVQTFTESMIFGALAGILIFFFSGLYNWKDLDVKLVEGIQIMAYIGVVILTANGFAGVMNETNEVGTLVKSLSSITGDNKAFSIIMMLIIGLIVTLGIGSSFATIPIIASLFIPFGQEIGMSSMALIAVIGTAGALGDSGSPASDSTLGPTAGLNVDGEHDHIRDTCIPNFIIYNIPLLIFGFIAAMVL</sequence>
<feature type="transmembrane region" description="Helical" evidence="6">
    <location>
        <begin position="128"/>
        <end position="147"/>
    </location>
</feature>
<dbReference type="Pfam" id="PF13726">
    <property type="entry name" value="Na_H_antiport_2"/>
    <property type="match status" value="1"/>
</dbReference>
<evidence type="ECO:0000256" key="1">
    <source>
        <dbReference type="ARBA" id="ARBA00004651"/>
    </source>
</evidence>
<gene>
    <name evidence="9" type="ORF">JJQ58_11720</name>
</gene>
<organism evidence="9 10">
    <name type="scientific">Mammaliicoccus fleurettii</name>
    <dbReference type="NCBI Taxonomy" id="150056"/>
    <lineage>
        <taxon>Bacteria</taxon>
        <taxon>Bacillati</taxon>
        <taxon>Bacillota</taxon>
        <taxon>Bacilli</taxon>
        <taxon>Bacillales</taxon>
        <taxon>Staphylococcaceae</taxon>
        <taxon>Mammaliicoccus</taxon>
    </lineage>
</organism>
<evidence type="ECO:0000256" key="3">
    <source>
        <dbReference type="ARBA" id="ARBA00022692"/>
    </source>
</evidence>
<dbReference type="Pfam" id="PF03553">
    <property type="entry name" value="Na_H_antiporter"/>
    <property type="match status" value="1"/>
</dbReference>
<feature type="transmembrane region" description="Helical" evidence="6">
    <location>
        <begin position="105"/>
        <end position="122"/>
    </location>
</feature>
<keyword evidence="3 6" id="KW-0812">Transmembrane</keyword>
<keyword evidence="2" id="KW-1003">Cell membrane</keyword>
<feature type="transmembrane region" description="Helical" evidence="6">
    <location>
        <begin position="426"/>
        <end position="443"/>
    </location>
</feature>
<dbReference type="InterPro" id="IPR032813">
    <property type="entry name" value="Na_H_antiport_N"/>
</dbReference>
<accession>A0ABS5MRX0</accession>
<keyword evidence="5 6" id="KW-0472">Membrane</keyword>
<evidence type="ECO:0000256" key="2">
    <source>
        <dbReference type="ARBA" id="ARBA00022475"/>
    </source>
</evidence>
<comment type="subcellular location">
    <subcellularLocation>
        <location evidence="1">Cell membrane</location>
        <topology evidence="1">Multi-pass membrane protein</topology>
    </subcellularLocation>
</comment>